<dbReference type="Gramene" id="ONIVA04G22950.1">
    <property type="protein sequence ID" value="ONIVA04G22950.1"/>
    <property type="gene ID" value="ONIVA04G22950"/>
</dbReference>
<dbReference type="Proteomes" id="UP000006591">
    <property type="component" value="Chromosome 4"/>
</dbReference>
<reference evidence="2" key="1">
    <citation type="submission" date="2015-04" db="UniProtKB">
        <authorList>
            <consortium name="EnsemblPlants"/>
        </authorList>
    </citation>
    <scope>IDENTIFICATION</scope>
    <source>
        <strain evidence="2">SL10</strain>
    </source>
</reference>
<organism evidence="2">
    <name type="scientific">Oryza nivara</name>
    <name type="common">Indian wild rice</name>
    <name type="synonym">Oryza sativa f. spontanea</name>
    <dbReference type="NCBI Taxonomy" id="4536"/>
    <lineage>
        <taxon>Eukaryota</taxon>
        <taxon>Viridiplantae</taxon>
        <taxon>Streptophyta</taxon>
        <taxon>Embryophyta</taxon>
        <taxon>Tracheophyta</taxon>
        <taxon>Spermatophyta</taxon>
        <taxon>Magnoliopsida</taxon>
        <taxon>Liliopsida</taxon>
        <taxon>Poales</taxon>
        <taxon>Poaceae</taxon>
        <taxon>BOP clade</taxon>
        <taxon>Oryzoideae</taxon>
        <taxon>Oryzeae</taxon>
        <taxon>Oryzinae</taxon>
        <taxon>Oryza</taxon>
    </lineage>
</organism>
<keyword evidence="3" id="KW-1185">Reference proteome</keyword>
<dbReference type="EnsemblPlants" id="ONIVA04G22950.1">
    <property type="protein sequence ID" value="ONIVA04G22950.1"/>
    <property type="gene ID" value="ONIVA04G22950"/>
</dbReference>
<dbReference type="HOGENOM" id="CLU_2324348_0_0_1"/>
<evidence type="ECO:0000313" key="3">
    <source>
        <dbReference type="Proteomes" id="UP000006591"/>
    </source>
</evidence>
<protein>
    <submittedName>
        <fullName evidence="2">Uncharacterized protein</fullName>
    </submittedName>
</protein>
<proteinExistence type="predicted"/>
<accession>A0A0E0H5E6</accession>
<feature type="compositionally biased region" description="Low complexity" evidence="1">
    <location>
        <begin position="21"/>
        <end position="32"/>
    </location>
</feature>
<evidence type="ECO:0000256" key="1">
    <source>
        <dbReference type="SAM" id="MobiDB-lite"/>
    </source>
</evidence>
<name>A0A0E0H5E6_ORYNI</name>
<feature type="region of interest" description="Disordered" evidence="1">
    <location>
        <begin position="19"/>
        <end position="38"/>
    </location>
</feature>
<sequence>MTTGASSVVLKQRWRQRRTRAAAAEGAGAAGAHIQHYRQQPVRRPVAIARRPPVPFPISRQPPLSPCPPGRISVLFVEVAREDIFNGLPSVFGPQSQRR</sequence>
<dbReference type="AlphaFoldDB" id="A0A0E0H5E6"/>
<reference evidence="2" key="2">
    <citation type="submission" date="2018-04" db="EMBL/GenBank/DDBJ databases">
        <title>OnivRS2 (Oryza nivara Reference Sequence Version 2).</title>
        <authorList>
            <person name="Zhang J."/>
            <person name="Kudrna D."/>
            <person name="Lee S."/>
            <person name="Talag J."/>
            <person name="Rajasekar S."/>
            <person name="Welchert J."/>
            <person name="Hsing Y.-I."/>
            <person name="Wing R.A."/>
        </authorList>
    </citation>
    <scope>NUCLEOTIDE SEQUENCE [LARGE SCALE GENOMIC DNA]</scope>
    <source>
        <strain evidence="2">SL10</strain>
    </source>
</reference>
<evidence type="ECO:0000313" key="2">
    <source>
        <dbReference type="EnsemblPlants" id="ONIVA04G22950.1"/>
    </source>
</evidence>